<dbReference type="Proteomes" id="UP000070328">
    <property type="component" value="Unassembled WGS sequence"/>
</dbReference>
<evidence type="ECO:0000313" key="1">
    <source>
        <dbReference type="EMBL" id="KXH27809.1"/>
    </source>
</evidence>
<comment type="caution">
    <text evidence="1">The sequence shown here is derived from an EMBL/GenBank/DDBJ whole genome shotgun (WGS) entry which is preliminary data.</text>
</comment>
<gene>
    <name evidence="1" type="ORF">CSIM01_06728</name>
</gene>
<reference evidence="1 2" key="1">
    <citation type="submission" date="2014-02" db="EMBL/GenBank/DDBJ databases">
        <title>The genome sequence of Colletotrichum simmondsii CBS122122.</title>
        <authorList>
            <person name="Baroncelli R."/>
            <person name="Thon M.R."/>
        </authorList>
    </citation>
    <scope>NUCLEOTIDE SEQUENCE [LARGE SCALE GENOMIC DNA]</scope>
    <source>
        <strain evidence="1 2">CBS122122</strain>
    </source>
</reference>
<keyword evidence="2" id="KW-1185">Reference proteome</keyword>
<evidence type="ECO:0000313" key="2">
    <source>
        <dbReference type="Proteomes" id="UP000070328"/>
    </source>
</evidence>
<protein>
    <submittedName>
        <fullName evidence="1">Uncharacterized protein</fullName>
    </submittedName>
</protein>
<accession>A0A135RW28</accession>
<proteinExistence type="predicted"/>
<sequence length="335" mass="39229">METNKKSTMSKGQYNELMDFFLDAWENARKQHNICDEGVTSAVALVTNWIEARASEGIEVLLKSETKQAHISRNQVHNGLRALKDFTGKQALYRGLIMELRQLLRDHYAMRYLHCRARDLPALYAKFGVERSTPREIEDAQRRQGWSGGQLVSKWSGLIREIDRERNRTVEWNKRYALYDEPGYFRQRAERPPKPRTPFSKVARIIFDLCHDTMGEEDDWECLLGIIREQTSVPRDYNPYTSLIWWAQWTQLAKRIEHDDRFLHSRLSRPGDARLWLLVEQGIEDMSLNTFAENARVHPLLNRWRVRPRDAARGMAYFAISKGVTSLGYSEGVRI</sequence>
<dbReference type="OrthoDB" id="4833138at2759"/>
<name>A0A135RW28_9PEZI</name>
<dbReference type="AlphaFoldDB" id="A0A135RW28"/>
<dbReference type="EMBL" id="JFBX01000805">
    <property type="protein sequence ID" value="KXH27809.1"/>
    <property type="molecule type" value="Genomic_DNA"/>
</dbReference>
<organism evidence="1 2">
    <name type="scientific">Colletotrichum simmondsii</name>
    <dbReference type="NCBI Taxonomy" id="703756"/>
    <lineage>
        <taxon>Eukaryota</taxon>
        <taxon>Fungi</taxon>
        <taxon>Dikarya</taxon>
        <taxon>Ascomycota</taxon>
        <taxon>Pezizomycotina</taxon>
        <taxon>Sordariomycetes</taxon>
        <taxon>Hypocreomycetidae</taxon>
        <taxon>Glomerellales</taxon>
        <taxon>Glomerellaceae</taxon>
        <taxon>Colletotrichum</taxon>
        <taxon>Colletotrichum acutatum species complex</taxon>
    </lineage>
</organism>